<dbReference type="PANTHER" id="PTHR43179">
    <property type="entry name" value="RHAMNOSYLTRANSFERASE WBBL"/>
    <property type="match status" value="1"/>
</dbReference>
<proteinExistence type="inferred from homology"/>
<evidence type="ECO:0000256" key="3">
    <source>
        <dbReference type="ARBA" id="ARBA00022676"/>
    </source>
</evidence>
<evidence type="ECO:0000256" key="1">
    <source>
        <dbReference type="ARBA" id="ARBA00004776"/>
    </source>
</evidence>
<dbReference type="AlphaFoldDB" id="A0AAE8W9I0"/>
<evidence type="ECO:0000259" key="6">
    <source>
        <dbReference type="Pfam" id="PF00535"/>
    </source>
</evidence>
<dbReference type="InterPro" id="IPR029044">
    <property type="entry name" value="Nucleotide-diphossugar_trans"/>
</dbReference>
<evidence type="ECO:0000256" key="5">
    <source>
        <dbReference type="SAM" id="MobiDB-lite"/>
    </source>
</evidence>
<dbReference type="Pfam" id="PF00535">
    <property type="entry name" value="Glycos_transf_2"/>
    <property type="match status" value="1"/>
</dbReference>
<evidence type="ECO:0000256" key="2">
    <source>
        <dbReference type="ARBA" id="ARBA00006739"/>
    </source>
</evidence>
<protein>
    <submittedName>
        <fullName evidence="7">Glycosyltransferase</fullName>
    </submittedName>
</protein>
<gene>
    <name evidence="7" type="ORF">Sipo8835_02280</name>
</gene>
<keyword evidence="4" id="KW-0808">Transferase</keyword>
<comment type="caution">
    <text evidence="7">The sequence shown here is derived from an EMBL/GenBank/DDBJ whole genome shotgun (WGS) entry which is preliminary data.</text>
</comment>
<evidence type="ECO:0000313" key="8">
    <source>
        <dbReference type="Proteomes" id="UP000318720"/>
    </source>
</evidence>
<comment type="similarity">
    <text evidence="2">Belongs to the glycosyltransferase 2 family.</text>
</comment>
<dbReference type="PANTHER" id="PTHR43179:SF12">
    <property type="entry name" value="GALACTOFURANOSYLTRANSFERASE GLFT2"/>
    <property type="match status" value="1"/>
</dbReference>
<evidence type="ECO:0000256" key="4">
    <source>
        <dbReference type="ARBA" id="ARBA00022679"/>
    </source>
</evidence>
<feature type="domain" description="Glycosyltransferase 2-like" evidence="6">
    <location>
        <begin position="21"/>
        <end position="128"/>
    </location>
</feature>
<comment type="pathway">
    <text evidence="1">Cell wall biogenesis; cell wall polysaccharide biosynthesis.</text>
</comment>
<keyword evidence="3" id="KW-0328">Glycosyltransferase</keyword>
<accession>A0AAE8W9I0</accession>
<feature type="compositionally biased region" description="Low complexity" evidence="5">
    <location>
        <begin position="339"/>
        <end position="350"/>
    </location>
</feature>
<dbReference type="SUPFAM" id="SSF53448">
    <property type="entry name" value="Nucleotide-diphospho-sugar transferases"/>
    <property type="match status" value="1"/>
</dbReference>
<dbReference type="EMBL" id="SPAZ01000028">
    <property type="protein sequence ID" value="TQE39429.1"/>
    <property type="molecule type" value="Genomic_DNA"/>
</dbReference>
<sequence length="368" mass="39366">MTDRPVVSDAGGVPGTAPAYSVVIPTIGRLCLTGCLRALGAATGHPPEAVVVVDDRPGAAGPLPLEAAGVLRDRVRTLSTGGRGPAAARNTGWRTVTTPWTVFLDDDVQVLPDWSRRLADDLSAADADTGGVQGRLTVPLPGDRRPTDWERGTAGLEDAAWATADMAYRTAALAEVQGFDERFRRAFREDADLALRVLRAGWALRRGRRVTRHPVRPADRWVSVRAQRGNADDVLMTRLHGRDWWSRAEAPRGRLPRHLVVTAAALAACVCAATGRRRAAAVAGAVWALGTAEFALARIRPGPRTPDEIATMAVTSVVIPPLAVHHWLDGLVRHRGAAPPRALRRPVASRARARRTAVARTTPSGSTP</sequence>
<organism evidence="7 8">
    <name type="scientific">Streptomyces ipomoeae</name>
    <dbReference type="NCBI Taxonomy" id="103232"/>
    <lineage>
        <taxon>Bacteria</taxon>
        <taxon>Bacillati</taxon>
        <taxon>Actinomycetota</taxon>
        <taxon>Actinomycetes</taxon>
        <taxon>Kitasatosporales</taxon>
        <taxon>Streptomycetaceae</taxon>
        <taxon>Streptomyces</taxon>
    </lineage>
</organism>
<feature type="region of interest" description="Disordered" evidence="5">
    <location>
        <begin position="339"/>
        <end position="368"/>
    </location>
</feature>
<dbReference type="GO" id="GO:0016757">
    <property type="term" value="F:glycosyltransferase activity"/>
    <property type="evidence" value="ECO:0007669"/>
    <property type="project" value="UniProtKB-KW"/>
</dbReference>
<reference evidence="7 8" key="1">
    <citation type="submission" date="2019-03" db="EMBL/GenBank/DDBJ databases">
        <title>Comparative genomic analyses of the sweetpotato soil rot pathogen, Streptomyces ipomoeae.</title>
        <authorList>
            <person name="Ruschel Soares N."/>
            <person name="Badger J.H."/>
            <person name="Huguet-Tapia J.C."/>
            <person name="Clark C.A."/>
            <person name="Pettis G.S."/>
        </authorList>
    </citation>
    <scope>NUCLEOTIDE SEQUENCE [LARGE SCALE GENOMIC DNA]</scope>
    <source>
        <strain evidence="7 8">88-35</strain>
    </source>
</reference>
<evidence type="ECO:0000313" key="7">
    <source>
        <dbReference type="EMBL" id="TQE39429.1"/>
    </source>
</evidence>
<dbReference type="Gene3D" id="3.90.550.10">
    <property type="entry name" value="Spore Coat Polysaccharide Biosynthesis Protein SpsA, Chain A"/>
    <property type="match status" value="1"/>
</dbReference>
<feature type="compositionally biased region" description="Low complexity" evidence="5">
    <location>
        <begin position="358"/>
        <end position="368"/>
    </location>
</feature>
<dbReference type="RefSeq" id="WP_048821665.1">
    <property type="nucleotide sequence ID" value="NZ_JARAVA010000014.1"/>
</dbReference>
<dbReference type="InterPro" id="IPR001173">
    <property type="entry name" value="Glyco_trans_2-like"/>
</dbReference>
<name>A0AAE8W9I0_9ACTN</name>
<dbReference type="Proteomes" id="UP000318720">
    <property type="component" value="Unassembled WGS sequence"/>
</dbReference>